<dbReference type="InterPro" id="IPR024032">
    <property type="entry name" value="rSAM_paired_HxsC"/>
</dbReference>
<keyword evidence="4" id="KW-0408">Iron</keyword>
<comment type="cofactor">
    <cofactor evidence="1">
        <name>[4Fe-4S] cluster</name>
        <dbReference type="ChEBI" id="CHEBI:49883"/>
    </cofactor>
</comment>
<dbReference type="EMBL" id="CP099717">
    <property type="protein sequence ID" value="USV59098.1"/>
    <property type="molecule type" value="Genomic_DNA"/>
</dbReference>
<dbReference type="SUPFAM" id="SSF102114">
    <property type="entry name" value="Radical SAM enzymes"/>
    <property type="match status" value="1"/>
</dbReference>
<dbReference type="Gene3D" id="3.20.20.70">
    <property type="entry name" value="Aldolase class I"/>
    <property type="match status" value="1"/>
</dbReference>
<gene>
    <name evidence="6" type="primary">hxsC</name>
    <name evidence="6" type="ORF">NHF51_08155</name>
</gene>
<dbReference type="CDD" id="cd01335">
    <property type="entry name" value="Radical_SAM"/>
    <property type="match status" value="1"/>
</dbReference>
<dbReference type="NCBIfam" id="TIGR03977">
    <property type="entry name" value="rSAM_pair_HxsC"/>
    <property type="match status" value="1"/>
</dbReference>
<dbReference type="InterPro" id="IPR058240">
    <property type="entry name" value="rSAM_sf"/>
</dbReference>
<keyword evidence="2" id="KW-0949">S-adenosyl-L-methionine</keyword>
<name>A0AAE9MKR3_9GAMM</name>
<accession>A0AAE9MKR3</accession>
<dbReference type="PANTHER" id="PTHR11228">
    <property type="entry name" value="RADICAL SAM DOMAIN PROTEIN"/>
    <property type="match status" value="1"/>
</dbReference>
<organism evidence="6 7">
    <name type="scientific">Aeromonas encheleia</name>
    <dbReference type="NCBI Taxonomy" id="73010"/>
    <lineage>
        <taxon>Bacteria</taxon>
        <taxon>Pseudomonadati</taxon>
        <taxon>Pseudomonadota</taxon>
        <taxon>Gammaproteobacteria</taxon>
        <taxon>Aeromonadales</taxon>
        <taxon>Aeromonadaceae</taxon>
        <taxon>Aeromonas</taxon>
    </lineage>
</organism>
<dbReference type="SFLD" id="SFLDS00029">
    <property type="entry name" value="Radical_SAM"/>
    <property type="match status" value="1"/>
</dbReference>
<dbReference type="GO" id="GO:0003824">
    <property type="term" value="F:catalytic activity"/>
    <property type="evidence" value="ECO:0007669"/>
    <property type="project" value="InterPro"/>
</dbReference>
<dbReference type="GO" id="GO:0051536">
    <property type="term" value="F:iron-sulfur cluster binding"/>
    <property type="evidence" value="ECO:0007669"/>
    <property type="project" value="UniProtKB-KW"/>
</dbReference>
<keyword evidence="7" id="KW-1185">Reference proteome</keyword>
<dbReference type="AlphaFoldDB" id="A0AAE9MKR3"/>
<sequence>MDHKGVSAMSFKLKLKADIHHPSTTRRPLRVTTMESYIATGRSPEDLCLIYPDLQGQGEVLLSINWGAIVIYDQATPLFEGQIIQVTEPAERLENGDIIVTLIDAVYIAYKQRSDSNSLFLTERCDNFCIMCSQPPKNVDDSWRVNDALGIINLLDDEPRTLGISGGEPTTLGTDFLKILAHCRETLPQTQLHILTNGKKLSNRDFINEIQQIGHQRVLWGVPLYGATALDHDYHVQSRGAFNQTINGLYHLKTIGQHIELRIVLTKDVLNNIEALCEFIARNLSFVSFVALMGIELTGFAKRNYVMVYSPMAEHLSDLLSAMKTLKMNGVQSWLYNIPQCHLPLSLRDFAAQSISDWKNGFPQGCDDCASKAICCGFFESNLYHKSGVLIKSLSSINDESYIGVKEQL</sequence>
<evidence type="ECO:0000256" key="2">
    <source>
        <dbReference type="ARBA" id="ARBA00022691"/>
    </source>
</evidence>
<dbReference type="SFLD" id="SFLDG01067">
    <property type="entry name" value="SPASM/twitch_domain_containing"/>
    <property type="match status" value="1"/>
</dbReference>
<dbReference type="InterPro" id="IPR007197">
    <property type="entry name" value="rSAM"/>
</dbReference>
<evidence type="ECO:0000256" key="3">
    <source>
        <dbReference type="ARBA" id="ARBA00022723"/>
    </source>
</evidence>
<evidence type="ECO:0000256" key="1">
    <source>
        <dbReference type="ARBA" id="ARBA00001966"/>
    </source>
</evidence>
<dbReference type="PANTHER" id="PTHR11228:SF7">
    <property type="entry name" value="PQQA PEPTIDE CYCLASE"/>
    <property type="match status" value="1"/>
</dbReference>
<dbReference type="SFLD" id="SFLDG01103">
    <property type="entry name" value="Uncharacterised_Radical_SAM_Su"/>
    <property type="match status" value="1"/>
</dbReference>
<evidence type="ECO:0000313" key="7">
    <source>
        <dbReference type="Proteomes" id="UP001056890"/>
    </source>
</evidence>
<dbReference type="GO" id="GO:0046872">
    <property type="term" value="F:metal ion binding"/>
    <property type="evidence" value="ECO:0007669"/>
    <property type="project" value="UniProtKB-KW"/>
</dbReference>
<dbReference type="InterPro" id="IPR013785">
    <property type="entry name" value="Aldolase_TIM"/>
</dbReference>
<dbReference type="Proteomes" id="UP001056890">
    <property type="component" value="Chromosome"/>
</dbReference>
<dbReference type="RefSeq" id="WP_252996141.1">
    <property type="nucleotide sequence ID" value="NZ_CP099717.1"/>
</dbReference>
<evidence type="ECO:0000256" key="4">
    <source>
        <dbReference type="ARBA" id="ARBA00023004"/>
    </source>
</evidence>
<reference evidence="6" key="1">
    <citation type="submission" date="2022-06" db="EMBL/GenBank/DDBJ databases">
        <title>Complete Genome of Aeromonas sp. Strain SOD01 Isolated from an Urban Freshwater Stream.</title>
        <authorList>
            <person name="Williams L.E."/>
            <person name="Brysgel T."/>
            <person name="Capestro E.M."/>
            <person name="Foltz G.V."/>
            <person name="Gardner A.E."/>
            <person name="Ingrassia J."/>
            <person name="Peterson E."/>
            <person name="Arruda J."/>
            <person name="Flaherty I."/>
            <person name="Hunt M."/>
            <person name="Pappas G."/>
            <person name="Ramsaran S."/>
            <person name="Rocha M."/>
        </authorList>
    </citation>
    <scope>NUCLEOTIDE SEQUENCE</scope>
    <source>
        <strain evidence="6">SOD01</strain>
    </source>
</reference>
<keyword evidence="5" id="KW-0411">Iron-sulfur</keyword>
<keyword evidence="3" id="KW-0479">Metal-binding</keyword>
<proteinExistence type="predicted"/>
<evidence type="ECO:0000256" key="5">
    <source>
        <dbReference type="ARBA" id="ARBA00023014"/>
    </source>
</evidence>
<protein>
    <submittedName>
        <fullName evidence="6">His-Xaa-Ser system radical SAM maturase HxsC</fullName>
    </submittedName>
</protein>
<evidence type="ECO:0000313" key="6">
    <source>
        <dbReference type="EMBL" id="USV59098.1"/>
    </source>
</evidence>
<dbReference type="InterPro" id="IPR050377">
    <property type="entry name" value="Radical_SAM_PqqE_MftC-like"/>
</dbReference>